<evidence type="ECO:0000256" key="4">
    <source>
        <dbReference type="ARBA" id="ARBA00022932"/>
    </source>
</evidence>
<accession>A0ABX7S6D0</accession>
<keyword evidence="3" id="KW-0235">DNA replication</keyword>
<dbReference type="InterPro" id="IPR027417">
    <property type="entry name" value="P-loop_NTPase"/>
</dbReference>
<dbReference type="SUPFAM" id="SSF52540">
    <property type="entry name" value="P-loop containing nucleoside triphosphate hydrolases"/>
    <property type="match status" value="1"/>
</dbReference>
<keyword evidence="4" id="KW-0239">DNA-directed DNA polymerase</keyword>
<sequence>MPIIVLSGDSLYQKKLLIDSYKSADSKYIKIYSDDTDKLKIIENSIKNVGLFSKRWLIDIVDYDNWKSGDKKLLLELLNNVPEYVYIFLQSSNCLKNFECKSFNLPKPWEIEKWILYIESFMKNKNLNYDENVPKILWEYIGPNELSLHNEIEKLSIINKKITVDDVEKLVHKLASTRLDEFCFALTEKNNEIYRYIKSILNEYEPLVVTAALARHFIDLLHIISNVELKDKYSWKEITSISRNLKIQPSRVARFLGFKFKTQKISPINHLKIYDYKKIRETIISLYKMERLLKTGAISEVELIDFVKNFSEEE</sequence>
<dbReference type="Proteomes" id="UP000671862">
    <property type="component" value="Chromosome"/>
</dbReference>
<dbReference type="NCBIfam" id="TIGR01128">
    <property type="entry name" value="holA"/>
    <property type="match status" value="1"/>
</dbReference>
<reference evidence="5 6" key="1">
    <citation type="submission" date="2021-03" db="EMBL/GenBank/DDBJ databases">
        <title>Thermosipho ferrireducens sp.nov., an anaerobic thermophilic iron-reducing bacterium isolated from a deep-sea hydrothermal sulfide deposits.</title>
        <authorList>
            <person name="Zeng X."/>
            <person name="Chen Y."/>
            <person name="Shao Z."/>
        </authorList>
    </citation>
    <scope>NUCLEOTIDE SEQUENCE [LARGE SCALE GENOMIC DNA]</scope>
    <source>
        <strain evidence="5 6">JL129W03</strain>
    </source>
</reference>
<evidence type="ECO:0000256" key="3">
    <source>
        <dbReference type="ARBA" id="ARBA00022705"/>
    </source>
</evidence>
<organism evidence="5 6">
    <name type="scientific">Thermosipho ferrireducens</name>
    <dbReference type="NCBI Taxonomy" id="2571116"/>
    <lineage>
        <taxon>Bacteria</taxon>
        <taxon>Thermotogati</taxon>
        <taxon>Thermotogota</taxon>
        <taxon>Thermotogae</taxon>
        <taxon>Thermotogales</taxon>
        <taxon>Fervidobacteriaceae</taxon>
        <taxon>Thermosipho</taxon>
    </lineage>
</organism>
<dbReference type="InterPro" id="IPR005790">
    <property type="entry name" value="DNA_polIII_delta"/>
</dbReference>
<evidence type="ECO:0000256" key="1">
    <source>
        <dbReference type="ARBA" id="ARBA00022679"/>
    </source>
</evidence>
<evidence type="ECO:0008006" key="7">
    <source>
        <dbReference type="Google" id="ProtNLM"/>
    </source>
</evidence>
<proteinExistence type="predicted"/>
<keyword evidence="1" id="KW-0808">Transferase</keyword>
<protein>
    <recommendedName>
        <fullName evidence="7">DNA polymerase III, delta subunit</fullName>
    </recommendedName>
</protein>
<keyword evidence="6" id="KW-1185">Reference proteome</keyword>
<gene>
    <name evidence="5" type="ORF">JYK00_00945</name>
</gene>
<evidence type="ECO:0000313" key="5">
    <source>
        <dbReference type="EMBL" id="QTA38142.1"/>
    </source>
</evidence>
<dbReference type="PANTHER" id="PTHR34388">
    <property type="entry name" value="DNA POLYMERASE III SUBUNIT DELTA"/>
    <property type="match status" value="1"/>
</dbReference>
<evidence type="ECO:0000256" key="2">
    <source>
        <dbReference type="ARBA" id="ARBA00022695"/>
    </source>
</evidence>
<dbReference type="Gene3D" id="1.20.272.10">
    <property type="match status" value="1"/>
</dbReference>
<dbReference type="EMBL" id="CP071446">
    <property type="protein sequence ID" value="QTA38142.1"/>
    <property type="molecule type" value="Genomic_DNA"/>
</dbReference>
<name>A0ABX7S6D0_9BACT</name>
<dbReference type="RefSeq" id="WP_207566863.1">
    <property type="nucleotide sequence ID" value="NZ_CP071446.1"/>
</dbReference>
<evidence type="ECO:0000313" key="6">
    <source>
        <dbReference type="Proteomes" id="UP000671862"/>
    </source>
</evidence>
<dbReference type="Gene3D" id="1.10.8.60">
    <property type="match status" value="1"/>
</dbReference>
<keyword evidence="2" id="KW-0548">Nucleotidyltransferase</keyword>
<dbReference type="PANTHER" id="PTHR34388:SF1">
    <property type="entry name" value="DNA POLYMERASE III SUBUNIT DELTA"/>
    <property type="match status" value="1"/>
</dbReference>